<dbReference type="GO" id="GO:0032259">
    <property type="term" value="P:methylation"/>
    <property type="evidence" value="ECO:0007669"/>
    <property type="project" value="InterPro"/>
</dbReference>
<dbReference type="Gene3D" id="3.20.20.460">
    <property type="entry name" value="Monomethylamine methyltransferase MtmB"/>
    <property type="match status" value="1"/>
</dbReference>
<dbReference type="SUPFAM" id="SSF75098">
    <property type="entry name" value="Monomethylamine methyltransferase MtmB"/>
    <property type="match status" value="1"/>
</dbReference>
<proteinExistence type="predicted"/>
<name>X1U2D8_9ZZZZ</name>
<organism evidence="1">
    <name type="scientific">marine sediment metagenome</name>
    <dbReference type="NCBI Taxonomy" id="412755"/>
    <lineage>
        <taxon>unclassified sequences</taxon>
        <taxon>metagenomes</taxon>
        <taxon>ecological metagenomes</taxon>
    </lineage>
</organism>
<protein>
    <recommendedName>
        <fullName evidence="2">Monomethylamine:corrinoid methyltransferase</fullName>
    </recommendedName>
</protein>
<dbReference type="EMBL" id="BARW01019649">
    <property type="protein sequence ID" value="GAI97796.1"/>
    <property type="molecule type" value="Genomic_DNA"/>
</dbReference>
<evidence type="ECO:0008006" key="2">
    <source>
        <dbReference type="Google" id="ProtNLM"/>
    </source>
</evidence>
<sequence length="273" mass="30477">VNMEKLFWEIIDRTNTGPIMKEEDFENESFPTKMAEIVARHKIECDPDEPIMSDPDMADEIFQAGLELLVEVGLYCKDTKRIVKFTEEEIKEVIKTRKSEVTLGKDKDAVTLKPRAPGDKQHPYAFFPAGGYLTSNLDLYKLHVLTAAQEPTCDGLILLPVTEVGDIKPISGTPSETLLLLTEAQIANETAAQVGKPGMFFGIPMSASTPIAYMTVYASGLYNKYNSCMPVQLLPELKINYDKLNTTYFAKQQGIIPWMSSCPVMYAYLTGPE</sequence>
<feature type="non-terminal residue" evidence="1">
    <location>
        <position position="1"/>
    </location>
</feature>
<dbReference type="InterPro" id="IPR036655">
    <property type="entry name" value="MtmB_sf"/>
</dbReference>
<gene>
    <name evidence="1" type="ORF">S12H4_33355</name>
</gene>
<dbReference type="GO" id="GO:0008168">
    <property type="term" value="F:methyltransferase activity"/>
    <property type="evidence" value="ECO:0007669"/>
    <property type="project" value="InterPro"/>
</dbReference>
<evidence type="ECO:0000313" key="1">
    <source>
        <dbReference type="EMBL" id="GAI97796.1"/>
    </source>
</evidence>
<dbReference type="Pfam" id="PF05369">
    <property type="entry name" value="MtmB"/>
    <property type="match status" value="1"/>
</dbReference>
<accession>X1U2D8</accession>
<reference evidence="1" key="1">
    <citation type="journal article" date="2014" name="Front. Microbiol.">
        <title>High frequency of phylogenetically diverse reductive dehalogenase-homologous genes in deep subseafloor sedimentary metagenomes.</title>
        <authorList>
            <person name="Kawai M."/>
            <person name="Futagami T."/>
            <person name="Toyoda A."/>
            <person name="Takaki Y."/>
            <person name="Nishi S."/>
            <person name="Hori S."/>
            <person name="Arai W."/>
            <person name="Tsubouchi T."/>
            <person name="Morono Y."/>
            <person name="Uchiyama I."/>
            <person name="Ito T."/>
            <person name="Fujiyama A."/>
            <person name="Inagaki F."/>
            <person name="Takami H."/>
        </authorList>
    </citation>
    <scope>NUCLEOTIDE SEQUENCE</scope>
    <source>
        <strain evidence="1">Expedition CK06-06</strain>
    </source>
</reference>
<dbReference type="AlphaFoldDB" id="X1U2D8"/>
<dbReference type="InterPro" id="IPR008031">
    <property type="entry name" value="MtmB_MeTrfase"/>
</dbReference>
<comment type="caution">
    <text evidence="1">The sequence shown here is derived from an EMBL/GenBank/DDBJ whole genome shotgun (WGS) entry which is preliminary data.</text>
</comment>
<feature type="non-terminal residue" evidence="1">
    <location>
        <position position="273"/>
    </location>
</feature>